<comment type="caution">
    <text evidence="18">The sequence shown here is derived from an EMBL/GenBank/DDBJ whole genome shotgun (WGS) entry which is preliminary data.</text>
</comment>
<dbReference type="GO" id="GO:0051301">
    <property type="term" value="P:cell division"/>
    <property type="evidence" value="ECO:0007669"/>
    <property type="project" value="InterPro"/>
</dbReference>
<keyword evidence="6" id="KW-0573">Peptidoglycan synthesis</keyword>
<gene>
    <name evidence="18" type="ORF">GCWU0000282_002879</name>
</gene>
<dbReference type="GO" id="GO:0005886">
    <property type="term" value="C:plasma membrane"/>
    <property type="evidence" value="ECO:0007669"/>
    <property type="project" value="TreeGrafter"/>
</dbReference>
<evidence type="ECO:0000256" key="14">
    <source>
        <dbReference type="ARBA" id="ARBA00044770"/>
    </source>
</evidence>
<evidence type="ECO:0000256" key="12">
    <source>
        <dbReference type="ARBA" id="ARBA00041185"/>
    </source>
</evidence>
<feature type="transmembrane region" description="Helical" evidence="17">
    <location>
        <begin position="342"/>
        <end position="366"/>
    </location>
</feature>
<evidence type="ECO:0000313" key="18">
    <source>
        <dbReference type="EMBL" id="ESL02060.1"/>
    </source>
</evidence>
<comment type="similarity">
    <text evidence="11">Belongs to the SEDS family. FtsW subfamily.</text>
</comment>
<dbReference type="PANTHER" id="PTHR30474:SF2">
    <property type="entry name" value="PEPTIDOGLYCAN GLYCOSYLTRANSFERASE FTSW-RELATED"/>
    <property type="match status" value="1"/>
</dbReference>
<reference evidence="18 19" key="1">
    <citation type="submission" date="2013-06" db="EMBL/GenBank/DDBJ databases">
        <authorList>
            <person name="Weinstock G."/>
            <person name="Sodergren E."/>
            <person name="Clifton S."/>
            <person name="Fulton L."/>
            <person name="Fulton B."/>
            <person name="Courtney L."/>
            <person name="Fronick C."/>
            <person name="Harrison M."/>
            <person name="Strong C."/>
            <person name="Farmer C."/>
            <person name="Delahaunty K."/>
            <person name="Markovic C."/>
            <person name="Hall O."/>
            <person name="Minx P."/>
            <person name="Tomlinson C."/>
            <person name="Mitreva M."/>
            <person name="Nelson J."/>
            <person name="Hou S."/>
            <person name="Wollam A."/>
            <person name="Pepin K.H."/>
            <person name="Johnson M."/>
            <person name="Bhonagiri V."/>
            <person name="Nash W.E."/>
            <person name="Warren W."/>
            <person name="Chinwalla A."/>
            <person name="Mardis E.R."/>
            <person name="Wilson R.K."/>
        </authorList>
    </citation>
    <scope>NUCLEOTIDE SEQUENCE [LARGE SCALE GENOMIC DNA]</scope>
    <source>
        <strain evidence="18 19">ATCC 51271</strain>
    </source>
</reference>
<keyword evidence="4 17" id="KW-0812">Transmembrane</keyword>
<evidence type="ECO:0000256" key="2">
    <source>
        <dbReference type="ARBA" id="ARBA00022676"/>
    </source>
</evidence>
<dbReference type="GO" id="GO:0009252">
    <property type="term" value="P:peptidoglycan biosynthetic process"/>
    <property type="evidence" value="ECO:0007669"/>
    <property type="project" value="UniProtKB-KW"/>
</dbReference>
<keyword evidence="8 17" id="KW-0472">Membrane</keyword>
<evidence type="ECO:0000256" key="6">
    <source>
        <dbReference type="ARBA" id="ARBA00022984"/>
    </source>
</evidence>
<dbReference type="Pfam" id="PF01098">
    <property type="entry name" value="FTSW_RODA_SPOVE"/>
    <property type="match status" value="1"/>
</dbReference>
<dbReference type="GO" id="GO:0008360">
    <property type="term" value="P:regulation of cell shape"/>
    <property type="evidence" value="ECO:0007669"/>
    <property type="project" value="UniProtKB-KW"/>
</dbReference>
<feature type="transmembrane region" description="Helical" evidence="17">
    <location>
        <begin position="26"/>
        <end position="49"/>
    </location>
</feature>
<comment type="subcellular location">
    <subcellularLocation>
        <location evidence="1">Membrane</location>
        <topology evidence="1">Multi-pass membrane protein</topology>
    </subcellularLocation>
</comment>
<dbReference type="GO" id="GO:0008955">
    <property type="term" value="F:peptidoglycan glycosyltransferase activity"/>
    <property type="evidence" value="ECO:0007669"/>
    <property type="project" value="UniProtKB-EC"/>
</dbReference>
<dbReference type="EMBL" id="ACIL03000017">
    <property type="protein sequence ID" value="ESL02060.1"/>
    <property type="molecule type" value="Genomic_DNA"/>
</dbReference>
<evidence type="ECO:0000256" key="11">
    <source>
        <dbReference type="ARBA" id="ARBA00038053"/>
    </source>
</evidence>
<evidence type="ECO:0000256" key="5">
    <source>
        <dbReference type="ARBA" id="ARBA00022960"/>
    </source>
</evidence>
<evidence type="ECO:0000256" key="3">
    <source>
        <dbReference type="ARBA" id="ARBA00022679"/>
    </source>
</evidence>
<dbReference type="GO" id="GO:0015648">
    <property type="term" value="F:lipid-linked peptidoglycan transporter activity"/>
    <property type="evidence" value="ECO:0007669"/>
    <property type="project" value="TreeGrafter"/>
</dbReference>
<feature type="transmembrane region" description="Helical" evidence="17">
    <location>
        <begin position="111"/>
        <end position="132"/>
    </location>
</feature>
<keyword evidence="7 17" id="KW-1133">Transmembrane helix</keyword>
<feature type="transmembrane region" description="Helical" evidence="17">
    <location>
        <begin position="309"/>
        <end position="330"/>
    </location>
</feature>
<evidence type="ECO:0000256" key="17">
    <source>
        <dbReference type="SAM" id="Phobius"/>
    </source>
</evidence>
<dbReference type="AlphaFoldDB" id="V2Z566"/>
<feature type="transmembrane region" description="Helical" evidence="17">
    <location>
        <begin position="372"/>
        <end position="396"/>
    </location>
</feature>
<sequence length="424" mass="47139">MVGDGMEKVVRTKKGKSKNRKIGMRYYDFNLAFLILFACAIGLIIIYSASAYIAKSKNLESTYFLKRQLITIGAGFGLMILFSFINYKWFKFRVKLPIPRFLRALLHRKSFVISLPGTLLVGMTVLQGYTSFLAPIHNGARRWLVVGGFTFQPSELAKFVVIIFGAYICSRKPKEINTFWGFIKAMLYVTPLIALILKENLSAAIIVTAIYGVIIFVNAKKTLPYFVLAGIAGVAVKVGVKFFGGYRSDRFEILENVETSEKGQQILQGLYAIASGGLFGKGLGGSEQKYGRVPEAYNDMIFTIICEEFGLFGGLAIILLFALILIRMFVVIMNAKDRFGALVGVGIMSQIGIQVVLNILVVTSVIPSTGVILPFISFGGTAVIIMLFEIGIFLNISWKIEYKNRLLAKRAGKYYNNNRTLSLR</sequence>
<dbReference type="Proteomes" id="UP000018227">
    <property type="component" value="Unassembled WGS sequence"/>
</dbReference>
<proteinExistence type="inferred from homology"/>
<evidence type="ECO:0000256" key="13">
    <source>
        <dbReference type="ARBA" id="ARBA00041418"/>
    </source>
</evidence>
<accession>V2Z566</accession>
<keyword evidence="2" id="KW-0328">Glycosyltransferase</keyword>
<evidence type="ECO:0000313" key="19">
    <source>
        <dbReference type="Proteomes" id="UP000018227"/>
    </source>
</evidence>
<dbReference type="GO" id="GO:0032153">
    <property type="term" value="C:cell division site"/>
    <property type="evidence" value="ECO:0007669"/>
    <property type="project" value="TreeGrafter"/>
</dbReference>
<comment type="catalytic activity">
    <reaction evidence="15">
        <text>[GlcNAc-(1-&gt;4)-Mur2Ac(oyl-L-Ala-gamma-D-Glu-L-Lys-D-Ala-D-Ala)](n)-di-trans,octa-cis-undecaprenyl diphosphate + beta-D-GlcNAc-(1-&gt;4)-Mur2Ac(oyl-L-Ala-gamma-D-Glu-L-Lys-D-Ala-D-Ala)-di-trans,octa-cis-undecaprenyl diphosphate = [GlcNAc-(1-&gt;4)-Mur2Ac(oyl-L-Ala-gamma-D-Glu-L-Lys-D-Ala-D-Ala)](n+1)-di-trans,octa-cis-undecaprenyl diphosphate + di-trans,octa-cis-undecaprenyl diphosphate + H(+)</text>
        <dbReference type="Rhea" id="RHEA:23708"/>
        <dbReference type="Rhea" id="RHEA-COMP:9602"/>
        <dbReference type="Rhea" id="RHEA-COMP:9603"/>
        <dbReference type="ChEBI" id="CHEBI:15378"/>
        <dbReference type="ChEBI" id="CHEBI:58405"/>
        <dbReference type="ChEBI" id="CHEBI:60033"/>
        <dbReference type="ChEBI" id="CHEBI:78435"/>
        <dbReference type="EC" id="2.4.99.28"/>
    </reaction>
</comment>
<evidence type="ECO:0000256" key="7">
    <source>
        <dbReference type="ARBA" id="ARBA00022989"/>
    </source>
</evidence>
<organism evidence="18 19">
    <name type="scientific">Catonella morbi ATCC 51271</name>
    <dbReference type="NCBI Taxonomy" id="592026"/>
    <lineage>
        <taxon>Bacteria</taxon>
        <taxon>Bacillati</taxon>
        <taxon>Bacillota</taxon>
        <taxon>Clostridia</taxon>
        <taxon>Lachnospirales</taxon>
        <taxon>Lachnospiraceae</taxon>
        <taxon>Catonella</taxon>
    </lineage>
</organism>
<dbReference type="HOGENOM" id="CLU_029243_1_0_9"/>
<feature type="transmembrane region" description="Helical" evidence="17">
    <location>
        <begin position="144"/>
        <end position="167"/>
    </location>
</feature>
<feature type="transmembrane region" description="Helical" evidence="17">
    <location>
        <begin position="226"/>
        <end position="246"/>
    </location>
</feature>
<evidence type="ECO:0000256" key="4">
    <source>
        <dbReference type="ARBA" id="ARBA00022692"/>
    </source>
</evidence>
<evidence type="ECO:0000256" key="8">
    <source>
        <dbReference type="ARBA" id="ARBA00023136"/>
    </source>
</evidence>
<dbReference type="PANTHER" id="PTHR30474">
    <property type="entry name" value="CELL CYCLE PROTEIN"/>
    <property type="match status" value="1"/>
</dbReference>
<dbReference type="EC" id="2.4.99.28" evidence="14"/>
<evidence type="ECO:0000256" key="1">
    <source>
        <dbReference type="ARBA" id="ARBA00004141"/>
    </source>
</evidence>
<evidence type="ECO:0000256" key="10">
    <source>
        <dbReference type="ARBA" id="ARBA00033270"/>
    </source>
</evidence>
<feature type="transmembrane region" description="Helical" evidence="17">
    <location>
        <begin position="179"/>
        <end position="197"/>
    </location>
</feature>
<keyword evidence="19" id="KW-1185">Reference proteome</keyword>
<evidence type="ECO:0000256" key="15">
    <source>
        <dbReference type="ARBA" id="ARBA00049902"/>
    </source>
</evidence>
<evidence type="ECO:0000256" key="16">
    <source>
        <dbReference type="ARBA" id="ARBA00049966"/>
    </source>
</evidence>
<comment type="function">
    <text evidence="16">Peptidoglycan polymerase that is essential for cell division.</text>
</comment>
<dbReference type="OrthoDB" id="9812661at2"/>
<dbReference type="STRING" id="592026.GCWU0000282_002879"/>
<evidence type="ECO:0000256" key="9">
    <source>
        <dbReference type="ARBA" id="ARBA00032370"/>
    </source>
</evidence>
<keyword evidence="3" id="KW-0808">Transferase</keyword>
<dbReference type="InterPro" id="IPR001182">
    <property type="entry name" value="FtsW/RodA"/>
</dbReference>
<name>V2Z566_9FIRM</name>
<feature type="transmembrane region" description="Helical" evidence="17">
    <location>
        <begin position="203"/>
        <end position="219"/>
    </location>
</feature>
<dbReference type="eggNOG" id="COG0772">
    <property type="taxonomic scope" value="Bacteria"/>
</dbReference>
<keyword evidence="5" id="KW-0133">Cell shape</keyword>
<protein>
    <recommendedName>
        <fullName evidence="12">Probable peptidoglycan glycosyltransferase FtsW</fullName>
        <ecNumber evidence="14">2.4.99.28</ecNumber>
    </recommendedName>
    <alternativeName>
        <fullName evidence="13">Cell division protein FtsW</fullName>
    </alternativeName>
    <alternativeName>
        <fullName evidence="10">Cell wall polymerase</fullName>
    </alternativeName>
    <alternativeName>
        <fullName evidence="9">Peptidoglycan polymerase</fullName>
    </alternativeName>
</protein>
<feature type="transmembrane region" description="Helical" evidence="17">
    <location>
        <begin position="69"/>
        <end position="90"/>
    </location>
</feature>